<dbReference type="InterPro" id="IPR004839">
    <property type="entry name" value="Aminotransferase_I/II_large"/>
</dbReference>
<dbReference type="GO" id="GO:0030170">
    <property type="term" value="F:pyridoxal phosphate binding"/>
    <property type="evidence" value="ECO:0007669"/>
    <property type="project" value="InterPro"/>
</dbReference>
<dbReference type="PANTHER" id="PTHR42790:SF21">
    <property type="entry name" value="AROMATIC_AMINOADIPATE AMINOTRANSFERASE 1"/>
    <property type="match status" value="1"/>
</dbReference>
<dbReference type="InterPro" id="IPR050859">
    <property type="entry name" value="Class-I_PLP-dep_aminotransf"/>
</dbReference>
<evidence type="ECO:0000313" key="7">
    <source>
        <dbReference type="EMBL" id="KKO96834.1"/>
    </source>
</evidence>
<sequence>MTLHSTKRDVIEQKSIYDLSIALNYGQGCGSPQLLRWITEHTEMIHNPPYADWQCSMTIGNTSALDMCLRMLTHEGDHILTDKYTFSTAIEMAKPMGINFIGIEMDSEGMLPTSLDKTLTNWDTETNNNTRKPFLLYLIPTGQNPTGTTQSLQRRQDIYKVAQKHDLLILEDDPYYFLQMDEYGHLNRNGLTSDIRSLGDLFKKILPSYLSMDIDGRVIRMDSFSKVISPGARLGWITACKQVIERYQYHTDVSTQSPSGLSQLAFFKLLDEYWGHAGYVKWLIQLRKSYTERRDIFITACERHLPKNVISWVPTHAGMFQWFLIDWRKHPNALQKSLGDLEEEIWLESISAGTLLGKGSWFSTLISKGDTEIFYRATFAAAPLDKIEEAVKQFGDALRKTFKIEIEMKL</sequence>
<comment type="cofactor">
    <cofactor evidence="1">
        <name>pyridoxal 5'-phosphate</name>
        <dbReference type="ChEBI" id="CHEBI:597326"/>
    </cofactor>
</comment>
<evidence type="ECO:0000256" key="4">
    <source>
        <dbReference type="ARBA" id="ARBA00022679"/>
    </source>
</evidence>
<evidence type="ECO:0000256" key="3">
    <source>
        <dbReference type="ARBA" id="ARBA00022576"/>
    </source>
</evidence>
<dbReference type="GO" id="GO:0047536">
    <property type="term" value="F:2-aminoadipate transaminase activity"/>
    <property type="evidence" value="ECO:0007669"/>
    <property type="project" value="TreeGrafter"/>
</dbReference>
<feature type="domain" description="Aminotransferase class I/classII large" evidence="6">
    <location>
        <begin position="54"/>
        <end position="391"/>
    </location>
</feature>
<keyword evidence="4 7" id="KW-0808">Transferase</keyword>
<gene>
    <name evidence="7" type="ORF">THAR02_11063</name>
</gene>
<dbReference type="SUPFAM" id="SSF53383">
    <property type="entry name" value="PLP-dependent transferases"/>
    <property type="match status" value="1"/>
</dbReference>
<dbReference type="GO" id="GO:0019878">
    <property type="term" value="P:lysine biosynthetic process via aminoadipic acid"/>
    <property type="evidence" value="ECO:0007669"/>
    <property type="project" value="TreeGrafter"/>
</dbReference>
<dbReference type="AlphaFoldDB" id="A0A0F9WWH5"/>
<dbReference type="InterPro" id="IPR015424">
    <property type="entry name" value="PyrdxlP-dep_Trfase"/>
</dbReference>
<dbReference type="Pfam" id="PF00155">
    <property type="entry name" value="Aminotran_1_2"/>
    <property type="match status" value="1"/>
</dbReference>
<evidence type="ECO:0000256" key="2">
    <source>
        <dbReference type="ARBA" id="ARBA00007441"/>
    </source>
</evidence>
<name>A0A0F9WWH5_TRIHA</name>
<accession>A0A0F9WWH5</accession>
<evidence type="ECO:0000256" key="5">
    <source>
        <dbReference type="ARBA" id="ARBA00022898"/>
    </source>
</evidence>
<evidence type="ECO:0000259" key="6">
    <source>
        <dbReference type="Pfam" id="PF00155"/>
    </source>
</evidence>
<dbReference type="OrthoDB" id="691673at2759"/>
<comment type="similarity">
    <text evidence="2">Belongs to the class-I pyridoxal-phosphate-dependent aminotransferase family.</text>
</comment>
<keyword evidence="3 7" id="KW-0032">Aminotransferase</keyword>
<dbReference type="EMBL" id="JOKZ01000714">
    <property type="protein sequence ID" value="KKO96834.1"/>
    <property type="molecule type" value="Genomic_DNA"/>
</dbReference>
<comment type="caution">
    <text evidence="7">The sequence shown here is derived from an EMBL/GenBank/DDBJ whole genome shotgun (WGS) entry which is preliminary data.</text>
</comment>
<dbReference type="Gene3D" id="3.40.640.10">
    <property type="entry name" value="Type I PLP-dependent aspartate aminotransferase-like (Major domain)"/>
    <property type="match status" value="1"/>
</dbReference>
<dbReference type="CDD" id="cd00609">
    <property type="entry name" value="AAT_like"/>
    <property type="match status" value="1"/>
</dbReference>
<dbReference type="Proteomes" id="UP000034112">
    <property type="component" value="Unassembled WGS sequence"/>
</dbReference>
<dbReference type="GO" id="GO:0008793">
    <property type="term" value="F:aromatic-amino-acid transaminase activity"/>
    <property type="evidence" value="ECO:0007669"/>
    <property type="project" value="TreeGrafter"/>
</dbReference>
<dbReference type="InterPro" id="IPR015421">
    <property type="entry name" value="PyrdxlP-dep_Trfase_major"/>
</dbReference>
<dbReference type="OMA" id="FLQYDAP"/>
<reference evidence="8" key="1">
    <citation type="journal article" date="2015" name="Genome Announc.">
        <title>Draft whole-genome sequence of the biocontrol agent Trichoderma harzianum T6776.</title>
        <authorList>
            <person name="Baroncelli R."/>
            <person name="Piaggeschi G."/>
            <person name="Fiorini L."/>
            <person name="Bertolini E."/>
            <person name="Zapparata A."/>
            <person name="Pe M.E."/>
            <person name="Sarrocco S."/>
            <person name="Vannacci G."/>
        </authorList>
    </citation>
    <scope>NUCLEOTIDE SEQUENCE [LARGE SCALE GENOMIC DNA]</scope>
    <source>
        <strain evidence="8">T6776</strain>
    </source>
</reference>
<keyword evidence="5" id="KW-0663">Pyridoxal phosphate</keyword>
<evidence type="ECO:0000256" key="1">
    <source>
        <dbReference type="ARBA" id="ARBA00001933"/>
    </source>
</evidence>
<proteinExistence type="inferred from homology"/>
<evidence type="ECO:0000313" key="8">
    <source>
        <dbReference type="Proteomes" id="UP000034112"/>
    </source>
</evidence>
<organism evidence="7 8">
    <name type="scientific">Trichoderma harzianum</name>
    <name type="common">Hypocrea lixii</name>
    <dbReference type="NCBI Taxonomy" id="5544"/>
    <lineage>
        <taxon>Eukaryota</taxon>
        <taxon>Fungi</taxon>
        <taxon>Dikarya</taxon>
        <taxon>Ascomycota</taxon>
        <taxon>Pezizomycotina</taxon>
        <taxon>Sordariomycetes</taxon>
        <taxon>Hypocreomycetidae</taxon>
        <taxon>Hypocreales</taxon>
        <taxon>Hypocreaceae</taxon>
        <taxon>Trichoderma</taxon>
    </lineage>
</organism>
<protein>
    <submittedName>
        <fullName evidence="7">Aromatic amino acid aminotransferase</fullName>
    </submittedName>
</protein>
<dbReference type="GO" id="GO:0006571">
    <property type="term" value="P:tyrosine biosynthetic process"/>
    <property type="evidence" value="ECO:0007669"/>
    <property type="project" value="TreeGrafter"/>
</dbReference>
<dbReference type="PANTHER" id="PTHR42790">
    <property type="entry name" value="AMINOTRANSFERASE"/>
    <property type="match status" value="1"/>
</dbReference>
<dbReference type="GO" id="GO:0009074">
    <property type="term" value="P:aromatic amino acid family catabolic process"/>
    <property type="evidence" value="ECO:0007669"/>
    <property type="project" value="TreeGrafter"/>
</dbReference>